<dbReference type="AlphaFoldDB" id="R9P4H8"/>
<evidence type="ECO:0000313" key="2">
    <source>
        <dbReference type="Proteomes" id="UP000014071"/>
    </source>
</evidence>
<dbReference type="RefSeq" id="XP_012186592.1">
    <property type="nucleotide sequence ID" value="XM_012331202.1"/>
</dbReference>
<keyword evidence="1" id="KW-0830">Ubiquinone</keyword>
<dbReference type="GeneID" id="24105871"/>
<organism evidence="1 2">
    <name type="scientific">Pseudozyma hubeiensis (strain SY62)</name>
    <name type="common">Yeast</name>
    <dbReference type="NCBI Taxonomy" id="1305764"/>
    <lineage>
        <taxon>Eukaryota</taxon>
        <taxon>Fungi</taxon>
        <taxon>Dikarya</taxon>
        <taxon>Basidiomycota</taxon>
        <taxon>Ustilaginomycotina</taxon>
        <taxon>Ustilaginomycetes</taxon>
        <taxon>Ustilaginales</taxon>
        <taxon>Ustilaginaceae</taxon>
        <taxon>Pseudozyma</taxon>
    </lineage>
</organism>
<dbReference type="Proteomes" id="UP000014071">
    <property type="component" value="Unassembled WGS sequence"/>
</dbReference>
<proteinExistence type="predicted"/>
<reference evidence="2" key="1">
    <citation type="journal article" date="2013" name="Genome Announc.">
        <title>Draft genome sequence of the basidiomycetous yeast-like fungus Pseudozyma hubeiensis SY62, which produces an abundant amount of the biosurfactant mannosylerythritol lipids.</title>
        <authorList>
            <person name="Konishi M."/>
            <person name="Hatada Y."/>
            <person name="Horiuchi J."/>
        </authorList>
    </citation>
    <scope>NUCLEOTIDE SEQUENCE [LARGE SCALE GENOMIC DNA]</scope>
    <source>
        <strain evidence="2">SY62</strain>
    </source>
</reference>
<protein>
    <submittedName>
        <fullName evidence="1">External NADH-ubiquinone oxidoreductase</fullName>
    </submittedName>
</protein>
<accession>R9P4H8</accession>
<evidence type="ECO:0000313" key="1">
    <source>
        <dbReference type="EMBL" id="GAC93005.1"/>
    </source>
</evidence>
<gene>
    <name evidence="1" type="ORF">PHSY_000566</name>
</gene>
<dbReference type="HOGENOM" id="CLU_2559279_0_0_1"/>
<name>R9P4H8_PSEHS</name>
<dbReference type="EMBL" id="DF238771">
    <property type="protein sequence ID" value="GAC93005.1"/>
    <property type="molecule type" value="Genomic_DNA"/>
</dbReference>
<sequence length="82" mass="8342">MMSGTAAMASTVIGRAAVCAGNDSVDSDDDHDDHTSGVAGSSAAALLAGSSKGWYGRRFFCVCLLHDAVLPISKVADVRAAR</sequence>
<keyword evidence="2" id="KW-1185">Reference proteome</keyword>